<dbReference type="RefSeq" id="WP_084052750.1">
    <property type="nucleotide sequence ID" value="NZ_FWWT01000014.1"/>
</dbReference>
<feature type="domain" description="UspA" evidence="2">
    <location>
        <begin position="2"/>
        <end position="141"/>
    </location>
</feature>
<reference evidence="3 4" key="1">
    <citation type="submission" date="2017-04" db="EMBL/GenBank/DDBJ databases">
        <authorList>
            <person name="Afonso C.L."/>
            <person name="Miller P.J."/>
            <person name="Scott M.A."/>
            <person name="Spackman E."/>
            <person name="Goraichik I."/>
            <person name="Dimitrov K.M."/>
            <person name="Suarez D.L."/>
            <person name="Swayne D.E."/>
        </authorList>
    </citation>
    <scope>NUCLEOTIDE SEQUENCE [LARGE SCALE GENOMIC DNA]</scope>
    <source>
        <strain evidence="3 4">DSM 11270</strain>
    </source>
</reference>
<evidence type="ECO:0000259" key="2">
    <source>
        <dbReference type="Pfam" id="PF00582"/>
    </source>
</evidence>
<dbReference type="PANTHER" id="PTHR46268:SF6">
    <property type="entry name" value="UNIVERSAL STRESS PROTEIN UP12"/>
    <property type="match status" value="1"/>
</dbReference>
<dbReference type="OrthoDB" id="9794782at2"/>
<dbReference type="CDD" id="cd00293">
    <property type="entry name" value="USP-like"/>
    <property type="match status" value="1"/>
</dbReference>
<proteinExistence type="inferred from homology"/>
<gene>
    <name evidence="3" type="ORF">SAMN00017405_1770</name>
</gene>
<comment type="similarity">
    <text evidence="1">Belongs to the universal stress protein A family.</text>
</comment>
<dbReference type="EMBL" id="FWWT01000014">
    <property type="protein sequence ID" value="SMB87794.1"/>
    <property type="molecule type" value="Genomic_DNA"/>
</dbReference>
<evidence type="ECO:0000256" key="1">
    <source>
        <dbReference type="ARBA" id="ARBA00008791"/>
    </source>
</evidence>
<dbReference type="InterPro" id="IPR014729">
    <property type="entry name" value="Rossmann-like_a/b/a_fold"/>
</dbReference>
<dbReference type="AlphaFoldDB" id="A0A1W1V415"/>
<keyword evidence="4" id="KW-1185">Reference proteome</keyword>
<dbReference type="STRING" id="656914.SAMN00017405_1770"/>
<organism evidence="3 4">
    <name type="scientific">Desulfonispora thiosulfatigenes DSM 11270</name>
    <dbReference type="NCBI Taxonomy" id="656914"/>
    <lineage>
        <taxon>Bacteria</taxon>
        <taxon>Bacillati</taxon>
        <taxon>Bacillota</taxon>
        <taxon>Clostridia</taxon>
        <taxon>Eubacteriales</taxon>
        <taxon>Peptococcaceae</taxon>
        <taxon>Desulfonispora</taxon>
    </lineage>
</organism>
<dbReference type="Pfam" id="PF00582">
    <property type="entry name" value="Usp"/>
    <property type="match status" value="1"/>
</dbReference>
<evidence type="ECO:0000313" key="3">
    <source>
        <dbReference type="EMBL" id="SMB87794.1"/>
    </source>
</evidence>
<dbReference type="SUPFAM" id="SSF52402">
    <property type="entry name" value="Adenine nucleotide alpha hydrolases-like"/>
    <property type="match status" value="1"/>
</dbReference>
<accession>A0A1W1V415</accession>
<dbReference type="Gene3D" id="3.40.50.620">
    <property type="entry name" value="HUPs"/>
    <property type="match status" value="1"/>
</dbReference>
<dbReference type="InterPro" id="IPR006016">
    <property type="entry name" value="UspA"/>
</dbReference>
<name>A0A1W1V415_DESTI</name>
<dbReference type="Proteomes" id="UP000192731">
    <property type="component" value="Unassembled WGS sequence"/>
</dbReference>
<protein>
    <submittedName>
        <fullName evidence="3">Nucleotide-binding universal stress protein, UspA family</fullName>
    </submittedName>
</protein>
<sequence>MNNILLYVDEECFSKGALDYTLKIAQQFKAKITILYVQESEAPLTLVGTEVIKKTRGKFQDKENNEILQKAKKYFSDSNLELKTLTSIGNRSAIIINIAEIEKCDAIVIPTPKVSQVKNLLKNNVANRVVNYAKIPVTVVR</sequence>
<dbReference type="PANTHER" id="PTHR46268">
    <property type="entry name" value="STRESS RESPONSE PROTEIN NHAX"/>
    <property type="match status" value="1"/>
</dbReference>
<evidence type="ECO:0000313" key="4">
    <source>
        <dbReference type="Proteomes" id="UP000192731"/>
    </source>
</evidence>